<keyword evidence="2" id="KW-0812">Transmembrane</keyword>
<feature type="transmembrane region" description="Helical" evidence="2">
    <location>
        <begin position="41"/>
        <end position="66"/>
    </location>
</feature>
<dbReference type="RefSeq" id="WP_264028716.1">
    <property type="nucleotide sequence ID" value="NZ_JACKTJ010000025.1"/>
</dbReference>
<dbReference type="KEGG" id="maic:MAIC_21290"/>
<reference evidence="3 4" key="1">
    <citation type="journal article" date="2019" name="Emerg. Microbes Infect.">
        <title>Comprehensive subspecies identification of 175 nontuberculous mycobacteria species based on 7547 genomic profiles.</title>
        <authorList>
            <person name="Matsumoto Y."/>
            <person name="Kinjo T."/>
            <person name="Motooka D."/>
            <person name="Nabeya D."/>
            <person name="Jung N."/>
            <person name="Uechi K."/>
            <person name="Horii T."/>
            <person name="Iida T."/>
            <person name="Fujita J."/>
            <person name="Nakamura S."/>
        </authorList>
    </citation>
    <scope>NUCLEOTIDE SEQUENCE [LARGE SCALE GENOMIC DNA]</scope>
    <source>
        <strain evidence="3 4">JCM 6376</strain>
    </source>
</reference>
<feature type="region of interest" description="Disordered" evidence="1">
    <location>
        <begin position="1"/>
        <end position="25"/>
    </location>
</feature>
<gene>
    <name evidence="3" type="ORF">MAIC_21290</name>
</gene>
<keyword evidence="4" id="KW-1185">Reference proteome</keyword>
<protein>
    <recommendedName>
        <fullName evidence="5">Transmembrane protein</fullName>
    </recommendedName>
</protein>
<keyword evidence="2" id="KW-1133">Transmembrane helix</keyword>
<accession>A0AAD1HNZ7</accession>
<evidence type="ECO:0008006" key="5">
    <source>
        <dbReference type="Google" id="ProtNLM"/>
    </source>
</evidence>
<evidence type="ECO:0000313" key="4">
    <source>
        <dbReference type="Proteomes" id="UP000467327"/>
    </source>
</evidence>
<dbReference type="Proteomes" id="UP000467327">
    <property type="component" value="Chromosome"/>
</dbReference>
<keyword evidence="2" id="KW-0472">Membrane</keyword>
<name>A0AAD1HNZ7_9MYCO</name>
<proteinExistence type="predicted"/>
<sequence length="135" mass="14149">MTSGSDDTTRRTAQSKEVTMIETAQDTTPAARQGIPAWLNWFLALLTIPVAAAVMFVAFGAVLGIARCTDTTACPHMGPGEFWFGILAYGPPVVALLTIAVSVVTASRRHGIVVPLVGLGLLVADAAVLVITFRP</sequence>
<organism evidence="3 4">
    <name type="scientific">Mycolicibacterium aichiense</name>
    <dbReference type="NCBI Taxonomy" id="1799"/>
    <lineage>
        <taxon>Bacteria</taxon>
        <taxon>Bacillati</taxon>
        <taxon>Actinomycetota</taxon>
        <taxon>Actinomycetes</taxon>
        <taxon>Mycobacteriales</taxon>
        <taxon>Mycobacteriaceae</taxon>
        <taxon>Mycolicibacterium</taxon>
    </lineage>
</organism>
<dbReference type="AlphaFoldDB" id="A0AAD1HNZ7"/>
<evidence type="ECO:0000313" key="3">
    <source>
        <dbReference type="EMBL" id="BBX07326.1"/>
    </source>
</evidence>
<feature type="transmembrane region" description="Helical" evidence="2">
    <location>
        <begin position="86"/>
        <end position="105"/>
    </location>
</feature>
<evidence type="ECO:0000256" key="2">
    <source>
        <dbReference type="SAM" id="Phobius"/>
    </source>
</evidence>
<dbReference type="EMBL" id="AP022561">
    <property type="protein sequence ID" value="BBX07326.1"/>
    <property type="molecule type" value="Genomic_DNA"/>
</dbReference>
<evidence type="ECO:0000256" key="1">
    <source>
        <dbReference type="SAM" id="MobiDB-lite"/>
    </source>
</evidence>
<feature type="transmembrane region" description="Helical" evidence="2">
    <location>
        <begin position="112"/>
        <end position="133"/>
    </location>
</feature>